<dbReference type="STRING" id="1611254.A0A2G5UG02"/>
<dbReference type="EMBL" id="PDUG01000003">
    <property type="protein sequence ID" value="PIC38156.1"/>
    <property type="molecule type" value="Genomic_DNA"/>
</dbReference>
<feature type="compositionally biased region" description="Polar residues" evidence="1">
    <location>
        <begin position="73"/>
        <end position="83"/>
    </location>
</feature>
<evidence type="ECO:0000313" key="3">
    <source>
        <dbReference type="Proteomes" id="UP000230233"/>
    </source>
</evidence>
<feature type="compositionally biased region" description="Basic and acidic residues" evidence="1">
    <location>
        <begin position="18"/>
        <end position="53"/>
    </location>
</feature>
<feature type="region of interest" description="Disordered" evidence="1">
    <location>
        <begin position="1"/>
        <end position="83"/>
    </location>
</feature>
<protein>
    <submittedName>
        <fullName evidence="2">Uncharacterized protein</fullName>
    </submittedName>
</protein>
<sequence length="218" mass="25413">MPRNVRSEHILPKNARGAQERRATHVSNKREKVEIKHTYYPEQKCYEDRDKNPRIRSSSSPSQKAATKMAESAKNTLQMAQQQKAQREKMLQGQRQMQKFDDDSEPWQANLDTWRKKRKEKFGDRAVSENTVVTPKRQEEYASYQPRKELELAFSRKPIRGFVRFVPHDLKNANRISGETAECDSTGILCKCKLSFQSKGDFCFTDQGSRWCGMFISN</sequence>
<evidence type="ECO:0000256" key="1">
    <source>
        <dbReference type="SAM" id="MobiDB-lite"/>
    </source>
</evidence>
<dbReference type="AlphaFoldDB" id="A0A2G5UG02"/>
<name>A0A2G5UG02_9PELO</name>
<organism evidence="2 3">
    <name type="scientific">Caenorhabditis nigoni</name>
    <dbReference type="NCBI Taxonomy" id="1611254"/>
    <lineage>
        <taxon>Eukaryota</taxon>
        <taxon>Metazoa</taxon>
        <taxon>Ecdysozoa</taxon>
        <taxon>Nematoda</taxon>
        <taxon>Chromadorea</taxon>
        <taxon>Rhabditida</taxon>
        <taxon>Rhabditina</taxon>
        <taxon>Rhabditomorpha</taxon>
        <taxon>Rhabditoidea</taxon>
        <taxon>Rhabditidae</taxon>
        <taxon>Peloderinae</taxon>
        <taxon>Caenorhabditis</taxon>
    </lineage>
</organism>
<feature type="compositionally biased region" description="Polar residues" evidence="1">
    <location>
        <begin position="55"/>
        <end position="65"/>
    </location>
</feature>
<reference evidence="3" key="1">
    <citation type="submission" date="2017-10" db="EMBL/GenBank/DDBJ databases">
        <title>Rapid genome shrinkage in a self-fertile nematode reveals novel sperm competition proteins.</title>
        <authorList>
            <person name="Yin D."/>
            <person name="Schwarz E.M."/>
            <person name="Thomas C.G."/>
            <person name="Felde R.L."/>
            <person name="Korf I.F."/>
            <person name="Cutter A.D."/>
            <person name="Schartner C.M."/>
            <person name="Ralston E.J."/>
            <person name="Meyer B.J."/>
            <person name="Haag E.S."/>
        </authorList>
    </citation>
    <scope>NUCLEOTIDE SEQUENCE [LARGE SCALE GENOMIC DNA]</scope>
    <source>
        <strain evidence="3">JU1422</strain>
    </source>
</reference>
<keyword evidence="3" id="KW-1185">Reference proteome</keyword>
<gene>
    <name evidence="2" type="primary">Cnig_chr_III.g10259</name>
    <name evidence="2" type="ORF">B9Z55_010259</name>
</gene>
<feature type="compositionally biased region" description="Basic and acidic residues" evidence="1">
    <location>
        <begin position="1"/>
        <end position="11"/>
    </location>
</feature>
<comment type="caution">
    <text evidence="2">The sequence shown here is derived from an EMBL/GenBank/DDBJ whole genome shotgun (WGS) entry which is preliminary data.</text>
</comment>
<proteinExistence type="predicted"/>
<evidence type="ECO:0000313" key="2">
    <source>
        <dbReference type="EMBL" id="PIC38156.1"/>
    </source>
</evidence>
<dbReference type="Proteomes" id="UP000230233">
    <property type="component" value="Chromosome III"/>
</dbReference>
<accession>A0A2G5UG02</accession>